<organism evidence="2 3">
    <name type="scientific">Lunasporangiospora selenospora</name>
    <dbReference type="NCBI Taxonomy" id="979761"/>
    <lineage>
        <taxon>Eukaryota</taxon>
        <taxon>Fungi</taxon>
        <taxon>Fungi incertae sedis</taxon>
        <taxon>Mucoromycota</taxon>
        <taxon>Mortierellomycotina</taxon>
        <taxon>Mortierellomycetes</taxon>
        <taxon>Mortierellales</taxon>
        <taxon>Mortierellaceae</taxon>
        <taxon>Lunasporangiospora</taxon>
    </lineage>
</organism>
<feature type="compositionally biased region" description="Basic and acidic residues" evidence="1">
    <location>
        <begin position="249"/>
        <end position="267"/>
    </location>
</feature>
<reference evidence="2" key="1">
    <citation type="journal article" date="2020" name="Fungal Divers.">
        <title>Resolving the Mortierellaceae phylogeny through synthesis of multi-gene phylogenetics and phylogenomics.</title>
        <authorList>
            <person name="Vandepol N."/>
            <person name="Liber J."/>
            <person name="Desiro A."/>
            <person name="Na H."/>
            <person name="Kennedy M."/>
            <person name="Barry K."/>
            <person name="Grigoriev I.V."/>
            <person name="Miller A.N."/>
            <person name="O'Donnell K."/>
            <person name="Stajich J.E."/>
            <person name="Bonito G."/>
        </authorList>
    </citation>
    <scope>NUCLEOTIDE SEQUENCE</scope>
    <source>
        <strain evidence="2">KOD1015</strain>
    </source>
</reference>
<gene>
    <name evidence="2" type="ORF">BGW38_001504</name>
</gene>
<protein>
    <submittedName>
        <fullName evidence="2">Uncharacterized protein</fullName>
    </submittedName>
</protein>
<feature type="compositionally biased region" description="Polar residues" evidence="1">
    <location>
        <begin position="126"/>
        <end position="139"/>
    </location>
</feature>
<dbReference type="AlphaFoldDB" id="A0A9P6KHE5"/>
<dbReference type="OrthoDB" id="5340906at2759"/>
<evidence type="ECO:0000256" key="1">
    <source>
        <dbReference type="SAM" id="MobiDB-lite"/>
    </source>
</evidence>
<proteinExistence type="predicted"/>
<keyword evidence="3" id="KW-1185">Reference proteome</keyword>
<accession>A0A9P6KHE5</accession>
<feature type="region of interest" description="Disordered" evidence="1">
    <location>
        <begin position="124"/>
        <end position="208"/>
    </location>
</feature>
<feature type="region of interest" description="Disordered" evidence="1">
    <location>
        <begin position="245"/>
        <end position="267"/>
    </location>
</feature>
<evidence type="ECO:0000313" key="2">
    <source>
        <dbReference type="EMBL" id="KAF9585624.1"/>
    </source>
</evidence>
<dbReference type="EMBL" id="JAABOA010000148">
    <property type="protein sequence ID" value="KAF9585624.1"/>
    <property type="molecule type" value="Genomic_DNA"/>
</dbReference>
<sequence>MSASGCWHDDINERRRGASYFLLQTKHPCFKPVDYIKYRALKQYQSSALVDEWSRWMLDLKKSSYEAVRRAAVTAPALTQDNIDDYYRDRISVDREQDALESSRNQLRVADQLHTSRMERRLAESFQVSSSQGSETRSVLSDEELAARPPPIDQVVSKENKPLDRLEGFLGKRDRDRDGHDPKRPTKAKGGRVVEDSGTGDNPLSVVPTGPACQNLTDETENLHNATSQATMGCMLQPMDNLADVDDYDAGHGGEQNDQKKFDNDRRKSLQRRYSELGDKWTLKSGTVVESVLLNAGMKLKEFQLDLFEMNDPSPFDIVDKLSENWWLKSAWGVATKLANHVPGCYVIPGELTGLDSSARRNDGRESSIITERKRLGVRADLIWRKLTTPETDWAIAEAAKVWCPHNNKYICESKFKLPRQLHDVLIGRAIEAGGAKELRDVAACGLIIGGPCIQRIAICWGTSGDNVTRIIKFEPARLHAKVKQLPNSIETIHELLCFRIQDLIRGIARAKVLKTNTSPAVTIALKSPIAHHGM</sequence>
<name>A0A9P6KHE5_9FUNG</name>
<feature type="compositionally biased region" description="Basic and acidic residues" evidence="1">
    <location>
        <begin position="156"/>
        <end position="184"/>
    </location>
</feature>
<comment type="caution">
    <text evidence="2">The sequence shown here is derived from an EMBL/GenBank/DDBJ whole genome shotgun (WGS) entry which is preliminary data.</text>
</comment>
<dbReference type="Proteomes" id="UP000780801">
    <property type="component" value="Unassembled WGS sequence"/>
</dbReference>
<evidence type="ECO:0000313" key="3">
    <source>
        <dbReference type="Proteomes" id="UP000780801"/>
    </source>
</evidence>